<evidence type="ECO:0008006" key="4">
    <source>
        <dbReference type="Google" id="ProtNLM"/>
    </source>
</evidence>
<evidence type="ECO:0000313" key="3">
    <source>
        <dbReference type="Proteomes" id="UP000231383"/>
    </source>
</evidence>
<evidence type="ECO:0000256" key="1">
    <source>
        <dbReference type="SAM" id="Phobius"/>
    </source>
</evidence>
<gene>
    <name evidence="2" type="ORF">CO051_02680</name>
</gene>
<dbReference type="Pfam" id="PF26314">
    <property type="entry name" value="MptA_B_family"/>
    <property type="match status" value="1"/>
</dbReference>
<keyword evidence="1" id="KW-1133">Transmembrane helix</keyword>
<proteinExistence type="predicted"/>
<dbReference type="EMBL" id="PFSC01000071">
    <property type="protein sequence ID" value="PJC32703.1"/>
    <property type="molecule type" value="Genomic_DNA"/>
</dbReference>
<accession>A0A2M8F066</accession>
<sequence length="191" mass="22583">MFIGFYLAAVYFLQKLDRRAAIVFATQPLVLLEGLINTHNDIIAVALGIIGIYLIWEKKQILGRVIFLLSVGIKYLSAPILIVKKNHRVFNIVSLIGQIALILYLCLTRETQPWYFLSLFIYLPLYPRLIDDIQIFFFGLLLSYYPYVRFGDWNIEKLDMKHDIIVFFTVLNVIYLIIKYRSYIFRYLRIK</sequence>
<keyword evidence="1" id="KW-0472">Membrane</keyword>
<protein>
    <recommendedName>
        <fullName evidence="4">DUF2029 domain-containing protein</fullName>
    </recommendedName>
</protein>
<reference evidence="3" key="1">
    <citation type="submission" date="2017-09" db="EMBL/GenBank/DDBJ databases">
        <title>Depth-based differentiation of microbial function through sediment-hosted aquifers and enrichment of novel symbionts in the deep terrestrial subsurface.</title>
        <authorList>
            <person name="Probst A.J."/>
            <person name="Ladd B."/>
            <person name="Jarett J.K."/>
            <person name="Geller-Mcgrath D.E."/>
            <person name="Sieber C.M.K."/>
            <person name="Emerson J.B."/>
            <person name="Anantharaman K."/>
            <person name="Thomas B.C."/>
            <person name="Malmstrom R."/>
            <person name="Stieglmeier M."/>
            <person name="Klingl A."/>
            <person name="Woyke T."/>
            <person name="Ryan C.M."/>
            <person name="Banfield J.F."/>
        </authorList>
    </citation>
    <scope>NUCLEOTIDE SEQUENCE [LARGE SCALE GENOMIC DNA]</scope>
</reference>
<feature type="transmembrane region" description="Helical" evidence="1">
    <location>
        <begin position="119"/>
        <end position="144"/>
    </location>
</feature>
<organism evidence="2 3">
    <name type="scientific">Candidatus Roizmanbacteria bacterium CG_4_9_14_0_2_um_filter_39_13</name>
    <dbReference type="NCBI Taxonomy" id="1974839"/>
    <lineage>
        <taxon>Bacteria</taxon>
        <taxon>Candidatus Roizmaniibacteriota</taxon>
    </lineage>
</organism>
<dbReference type="AlphaFoldDB" id="A0A2M8F066"/>
<feature type="transmembrane region" description="Helical" evidence="1">
    <location>
        <begin position="164"/>
        <end position="182"/>
    </location>
</feature>
<comment type="caution">
    <text evidence="2">The sequence shown here is derived from an EMBL/GenBank/DDBJ whole genome shotgun (WGS) entry which is preliminary data.</text>
</comment>
<feature type="transmembrane region" description="Helical" evidence="1">
    <location>
        <begin position="89"/>
        <end position="107"/>
    </location>
</feature>
<feature type="transmembrane region" description="Helical" evidence="1">
    <location>
        <begin position="65"/>
        <end position="83"/>
    </location>
</feature>
<keyword evidence="1" id="KW-0812">Transmembrane</keyword>
<dbReference type="Proteomes" id="UP000231383">
    <property type="component" value="Unassembled WGS sequence"/>
</dbReference>
<evidence type="ECO:0000313" key="2">
    <source>
        <dbReference type="EMBL" id="PJC32703.1"/>
    </source>
</evidence>
<name>A0A2M8F066_9BACT</name>
<feature type="transmembrane region" description="Helical" evidence="1">
    <location>
        <begin position="35"/>
        <end position="56"/>
    </location>
</feature>